<keyword evidence="4" id="KW-1185">Reference proteome</keyword>
<evidence type="ECO:0000313" key="3">
    <source>
        <dbReference type="EMBL" id="QQZ51634.1"/>
    </source>
</evidence>
<evidence type="ECO:0000313" key="2">
    <source>
        <dbReference type="EMBL" id="MBR7619281.1"/>
    </source>
</evidence>
<name>A0A941CZ46_9CAUL</name>
<proteinExistence type="predicted"/>
<organism evidence="2 4">
    <name type="scientific">Phenylobacterium glaciei</name>
    <dbReference type="NCBI Taxonomy" id="2803784"/>
    <lineage>
        <taxon>Bacteria</taxon>
        <taxon>Pseudomonadati</taxon>
        <taxon>Pseudomonadota</taxon>
        <taxon>Alphaproteobacteria</taxon>
        <taxon>Caulobacterales</taxon>
        <taxon>Caulobacteraceae</taxon>
        <taxon>Phenylobacterium</taxon>
    </lineage>
</organism>
<reference evidence="3" key="1">
    <citation type="submission" date="2021-01" db="EMBL/GenBank/DDBJ databases">
        <title>Genome sequence of Phenylobacterium sp. 20VBR1 isolated from a valley glaceir, Ny-Alesund, Svalbard.</title>
        <authorList>
            <person name="Thomas F.A."/>
            <person name="Krishnan K.P."/>
            <person name="Sinha R.K."/>
        </authorList>
    </citation>
    <scope>NUCLEOTIDE SEQUENCE</scope>
    <source>
        <strain evidence="3">20VBR1</strain>
    </source>
</reference>
<dbReference type="EMBL" id="JAGSGD010000001">
    <property type="protein sequence ID" value="MBR7619281.1"/>
    <property type="molecule type" value="Genomic_DNA"/>
</dbReference>
<evidence type="ECO:0000256" key="1">
    <source>
        <dbReference type="SAM" id="MobiDB-lite"/>
    </source>
</evidence>
<accession>A0A941CZ46</accession>
<dbReference type="AlphaFoldDB" id="A0A941CZ46"/>
<dbReference type="EMBL" id="CP068570">
    <property type="protein sequence ID" value="QQZ51634.1"/>
    <property type="molecule type" value="Genomic_DNA"/>
</dbReference>
<dbReference type="Proteomes" id="UP000622580">
    <property type="component" value="Unassembled WGS sequence"/>
</dbReference>
<gene>
    <name evidence="2" type="ORF">JKL49_07745</name>
    <name evidence="3" type="ORF">JKL49_12050</name>
</gene>
<feature type="region of interest" description="Disordered" evidence="1">
    <location>
        <begin position="57"/>
        <end position="98"/>
    </location>
</feature>
<reference evidence="2" key="2">
    <citation type="submission" date="2021-04" db="EMBL/GenBank/DDBJ databases">
        <title>Draft genome assembly of strain Phenylobacterium sp. 20VBR1 using MiniION and Illumina platforms.</title>
        <authorList>
            <person name="Thomas F.A."/>
            <person name="Krishnan K.P."/>
            <person name="Sinha R.K."/>
        </authorList>
    </citation>
    <scope>NUCLEOTIDE SEQUENCE</scope>
    <source>
        <strain evidence="2">20VBR1</strain>
    </source>
</reference>
<sequence length="118" mass="12152">MDILSLAGTLLLAAAQPQSGPVAQPVPQAQAGHVKVFSGRDGSLSITKVGSGKLEISAGKVNEERPTDFTDAPSADPTAGKVNEERPTDLSDAPPADPTAALLIPAIQKVREAAHRNH</sequence>
<dbReference type="RefSeq" id="WP_215339594.1">
    <property type="nucleotide sequence ID" value="NZ_JAGSGD010000001.1"/>
</dbReference>
<protein>
    <submittedName>
        <fullName evidence="2">Uncharacterized protein</fullName>
    </submittedName>
</protein>
<evidence type="ECO:0000313" key="4">
    <source>
        <dbReference type="Proteomes" id="UP000622580"/>
    </source>
</evidence>